<organism evidence="2 3">
    <name type="scientific">Zobellia barbeyronii</name>
    <dbReference type="NCBI Taxonomy" id="2748009"/>
    <lineage>
        <taxon>Bacteria</taxon>
        <taxon>Pseudomonadati</taxon>
        <taxon>Bacteroidota</taxon>
        <taxon>Flavobacteriia</taxon>
        <taxon>Flavobacteriales</taxon>
        <taxon>Flavobacteriaceae</taxon>
        <taxon>Zobellia</taxon>
    </lineage>
</organism>
<evidence type="ECO:0000256" key="1">
    <source>
        <dbReference type="SAM" id="Phobius"/>
    </source>
</evidence>
<keyword evidence="1" id="KW-0812">Transmembrane</keyword>
<evidence type="ECO:0000313" key="2">
    <source>
        <dbReference type="EMBL" id="MBT2161735.1"/>
    </source>
</evidence>
<dbReference type="Pfam" id="PF14235">
    <property type="entry name" value="DUF4337"/>
    <property type="match status" value="1"/>
</dbReference>
<dbReference type="InterPro" id="IPR025570">
    <property type="entry name" value="DUF4337"/>
</dbReference>
<dbReference type="EMBL" id="JACATN010000003">
    <property type="protein sequence ID" value="MBT2161735.1"/>
    <property type="molecule type" value="Genomic_DNA"/>
</dbReference>
<feature type="transmembrane region" description="Helical" evidence="1">
    <location>
        <begin position="180"/>
        <end position="200"/>
    </location>
</feature>
<dbReference type="Proteomes" id="UP000740413">
    <property type="component" value="Unassembled WGS sequence"/>
</dbReference>
<name>A0ABS5WF26_9FLAO</name>
<gene>
    <name evidence="2" type="ORF">HW347_10690</name>
</gene>
<feature type="transmembrane region" description="Helical" evidence="1">
    <location>
        <begin position="150"/>
        <end position="168"/>
    </location>
</feature>
<keyword evidence="1" id="KW-0472">Membrane</keyword>
<dbReference type="RefSeq" id="WP_214611865.1">
    <property type="nucleotide sequence ID" value="NZ_JACATN010000003.1"/>
</dbReference>
<comment type="caution">
    <text evidence="2">The sequence shown here is derived from an EMBL/GenBank/DDBJ whole genome shotgun (WGS) entry which is preliminary data.</text>
</comment>
<keyword evidence="1" id="KW-1133">Transmembrane helix</keyword>
<sequence length="202" mass="22957">MPKNSKIENRGGAIIIILVALLAVMKVVNSKLEEKIANANYKHVSYSSWYNAKSIKQILKENQRDYLESLRGTGLVAEDKMEQLDFRIHMTEDLIRKYDEEKTEILLGSDNIPRASWSQDLDGEMGQIVGLRTWEDIGLANRKLVSQIDIGILFLQIGILFGVLGLIIDENRRMQEVFTAFMVGVAFIGLGVCFYGYFTILY</sequence>
<protein>
    <submittedName>
        <fullName evidence="2">DUF4337 family protein</fullName>
    </submittedName>
</protein>
<accession>A0ABS5WF26</accession>
<evidence type="ECO:0000313" key="3">
    <source>
        <dbReference type="Proteomes" id="UP000740413"/>
    </source>
</evidence>
<keyword evidence="3" id="KW-1185">Reference proteome</keyword>
<proteinExistence type="predicted"/>
<reference evidence="3" key="1">
    <citation type="submission" date="2023-07" db="EMBL/GenBank/DDBJ databases">
        <title>Zobellia barbeyronii sp. nov., a new marine flavobacterium, isolated from green and red algae.</title>
        <authorList>
            <person name="Nedashkovskaya O.I."/>
            <person name="Otstavnykh N."/>
            <person name="Zhukova N."/>
            <person name="Guzev K."/>
            <person name="Chausova V."/>
            <person name="Tekutyeva L."/>
            <person name="Mikhailov V."/>
            <person name="Isaeva M."/>
        </authorList>
    </citation>
    <scope>NUCLEOTIDE SEQUENCE [LARGE SCALE GENOMIC DNA]</scope>
    <source>
        <strain evidence="3">KMM 6746</strain>
    </source>
</reference>